<dbReference type="AlphaFoldDB" id="X0TTA9"/>
<evidence type="ECO:0000313" key="1">
    <source>
        <dbReference type="EMBL" id="GAF96828.1"/>
    </source>
</evidence>
<protein>
    <submittedName>
        <fullName evidence="1">Uncharacterized protein</fullName>
    </submittedName>
</protein>
<name>X0TTA9_9ZZZZ</name>
<feature type="non-terminal residue" evidence="1">
    <location>
        <position position="244"/>
    </location>
</feature>
<reference evidence="1" key="1">
    <citation type="journal article" date="2014" name="Front. Microbiol.">
        <title>High frequency of phylogenetically diverse reductive dehalogenase-homologous genes in deep subseafloor sedimentary metagenomes.</title>
        <authorList>
            <person name="Kawai M."/>
            <person name="Futagami T."/>
            <person name="Toyoda A."/>
            <person name="Takaki Y."/>
            <person name="Nishi S."/>
            <person name="Hori S."/>
            <person name="Arai W."/>
            <person name="Tsubouchi T."/>
            <person name="Morono Y."/>
            <person name="Uchiyama I."/>
            <person name="Ito T."/>
            <person name="Fujiyama A."/>
            <person name="Inagaki F."/>
            <person name="Takami H."/>
        </authorList>
    </citation>
    <scope>NUCLEOTIDE SEQUENCE</scope>
    <source>
        <strain evidence="1">Expedition CK06-06</strain>
    </source>
</reference>
<accession>X0TTA9</accession>
<gene>
    <name evidence="1" type="ORF">S01H1_24589</name>
</gene>
<proteinExistence type="predicted"/>
<organism evidence="1">
    <name type="scientific">marine sediment metagenome</name>
    <dbReference type="NCBI Taxonomy" id="412755"/>
    <lineage>
        <taxon>unclassified sequences</taxon>
        <taxon>metagenomes</taxon>
        <taxon>ecological metagenomes</taxon>
    </lineage>
</organism>
<dbReference type="EMBL" id="BARS01014790">
    <property type="protein sequence ID" value="GAF96828.1"/>
    <property type="molecule type" value="Genomic_DNA"/>
</dbReference>
<comment type="caution">
    <text evidence="1">The sequence shown here is derived from an EMBL/GenBank/DDBJ whole genome shotgun (WGS) entry which is preliminary data.</text>
</comment>
<sequence>MTNPASSVEAVAHSMFEMLARTFPVACASDEFFYFPQVQLPEPQWSTWDRFSSEAVTGSARQLSTWEDELGLLALHESDLEVTVDITLLQKLARTLREQLSEVRAWQYQPTFYLTLVCIGLAEAIESEDPAAIQERARSLPAFLDQASHNLDCIPASFRDIGLEMVSETRNYLLLLEKTLPELQPALTALDHFDDTLQNVSLREDFLLPPDMLERILRFHIHCDLDIKEIGHTLDEEIDEMNRE</sequence>